<feature type="compositionally biased region" description="Basic residues" evidence="6">
    <location>
        <begin position="496"/>
        <end position="505"/>
    </location>
</feature>
<dbReference type="CDD" id="cd11449">
    <property type="entry name" value="bHLH_AtAIB_like"/>
    <property type="match status" value="1"/>
</dbReference>
<reference evidence="8" key="1">
    <citation type="submission" date="2018-02" db="EMBL/GenBank/DDBJ databases">
        <title>Rhizophora mucronata_Transcriptome.</title>
        <authorList>
            <person name="Meera S.P."/>
            <person name="Sreeshan A."/>
            <person name="Augustine A."/>
        </authorList>
    </citation>
    <scope>NUCLEOTIDE SEQUENCE</scope>
    <source>
        <tissue evidence="8">Leaf</tissue>
    </source>
</reference>
<comment type="subcellular location">
    <subcellularLocation>
        <location evidence="1 5">Nucleus</location>
    </subcellularLocation>
</comment>
<dbReference type="InterPro" id="IPR045084">
    <property type="entry name" value="AIB/MYC-like"/>
</dbReference>
<dbReference type="EMBL" id="GGEC01022567">
    <property type="protein sequence ID" value="MBX03051.1"/>
    <property type="molecule type" value="Transcribed_RNA"/>
</dbReference>
<feature type="region of interest" description="Disordered" evidence="6">
    <location>
        <begin position="291"/>
        <end position="326"/>
    </location>
</feature>
<evidence type="ECO:0000256" key="4">
    <source>
        <dbReference type="ARBA" id="ARBA00023242"/>
    </source>
</evidence>
<feature type="compositionally biased region" description="Basic and acidic residues" evidence="6">
    <location>
        <begin position="471"/>
        <end position="495"/>
    </location>
</feature>
<evidence type="ECO:0000313" key="8">
    <source>
        <dbReference type="EMBL" id="MBX03051.1"/>
    </source>
</evidence>
<dbReference type="InterPro" id="IPR054502">
    <property type="entry name" value="bHLH-TF_ACT-like_plant"/>
</dbReference>
<evidence type="ECO:0000256" key="5">
    <source>
        <dbReference type="RuleBase" id="RU369104"/>
    </source>
</evidence>
<dbReference type="Pfam" id="PF14215">
    <property type="entry name" value="bHLH-MYC_N"/>
    <property type="match status" value="1"/>
</dbReference>
<dbReference type="GO" id="GO:0005634">
    <property type="term" value="C:nucleus"/>
    <property type="evidence" value="ECO:0007669"/>
    <property type="project" value="UniProtKB-SubCell"/>
</dbReference>
<dbReference type="FunFam" id="4.10.280.10:FF:000078">
    <property type="entry name" value="Transcription factor bHLH13"/>
    <property type="match status" value="1"/>
</dbReference>
<proteinExistence type="predicted"/>
<keyword evidence="4 5" id="KW-0539">Nucleus</keyword>
<name>A0A2P2KBK1_RHIMU</name>
<feature type="region of interest" description="Disordered" evidence="6">
    <location>
        <begin position="425"/>
        <end position="445"/>
    </location>
</feature>
<evidence type="ECO:0000259" key="7">
    <source>
        <dbReference type="PROSITE" id="PS50888"/>
    </source>
</evidence>
<feature type="compositionally biased region" description="Polar residues" evidence="6">
    <location>
        <begin position="338"/>
        <end position="349"/>
    </location>
</feature>
<dbReference type="SMART" id="SM00353">
    <property type="entry name" value="HLH"/>
    <property type="match status" value="1"/>
</dbReference>
<dbReference type="PROSITE" id="PS50888">
    <property type="entry name" value="BHLH"/>
    <property type="match status" value="1"/>
</dbReference>
<dbReference type="InterPro" id="IPR025610">
    <property type="entry name" value="MYC/MYB_N"/>
</dbReference>
<dbReference type="Pfam" id="PF22754">
    <property type="entry name" value="bHLH-TF_ACT-like_plant"/>
    <property type="match status" value="1"/>
</dbReference>
<evidence type="ECO:0000256" key="3">
    <source>
        <dbReference type="ARBA" id="ARBA00023163"/>
    </source>
</evidence>
<feature type="compositionally biased region" description="Low complexity" evidence="6">
    <location>
        <begin position="300"/>
        <end position="320"/>
    </location>
</feature>
<evidence type="ECO:0000256" key="1">
    <source>
        <dbReference type="ARBA" id="ARBA00004123"/>
    </source>
</evidence>
<dbReference type="Gene3D" id="4.10.280.10">
    <property type="entry name" value="Helix-loop-helix DNA-binding domain"/>
    <property type="match status" value="1"/>
</dbReference>
<dbReference type="GO" id="GO:0046983">
    <property type="term" value="F:protein dimerization activity"/>
    <property type="evidence" value="ECO:0007669"/>
    <property type="project" value="InterPro"/>
</dbReference>
<dbReference type="PANTHER" id="PTHR11514:SF43">
    <property type="entry name" value="TRANSCRIPTION FACTOR MYC2"/>
    <property type="match status" value="1"/>
</dbReference>
<feature type="region of interest" description="Disordered" evidence="6">
    <location>
        <begin position="32"/>
        <end position="57"/>
    </location>
</feature>
<feature type="region of interest" description="Disordered" evidence="6">
    <location>
        <begin position="462"/>
        <end position="519"/>
    </location>
</feature>
<feature type="region of interest" description="Disordered" evidence="6">
    <location>
        <begin position="584"/>
        <end position="605"/>
    </location>
</feature>
<organism evidence="8">
    <name type="scientific">Rhizophora mucronata</name>
    <name type="common">Asiatic mangrove</name>
    <dbReference type="NCBI Taxonomy" id="61149"/>
    <lineage>
        <taxon>Eukaryota</taxon>
        <taxon>Viridiplantae</taxon>
        <taxon>Streptophyta</taxon>
        <taxon>Embryophyta</taxon>
        <taxon>Tracheophyta</taxon>
        <taxon>Spermatophyta</taxon>
        <taxon>Magnoliopsida</taxon>
        <taxon>eudicotyledons</taxon>
        <taxon>Gunneridae</taxon>
        <taxon>Pentapetalae</taxon>
        <taxon>rosids</taxon>
        <taxon>fabids</taxon>
        <taxon>Malpighiales</taxon>
        <taxon>Rhizophoraceae</taxon>
        <taxon>Rhizophora</taxon>
    </lineage>
</organism>
<feature type="region of interest" description="Disordered" evidence="6">
    <location>
        <begin position="338"/>
        <end position="364"/>
    </location>
</feature>
<dbReference type="GO" id="GO:0003700">
    <property type="term" value="F:DNA-binding transcription factor activity"/>
    <property type="evidence" value="ECO:0007669"/>
    <property type="project" value="InterPro"/>
</dbReference>
<dbReference type="InterPro" id="IPR036638">
    <property type="entry name" value="HLH_DNA-bd_sf"/>
</dbReference>
<dbReference type="GO" id="GO:0000976">
    <property type="term" value="F:transcription cis-regulatory region binding"/>
    <property type="evidence" value="ECO:0007669"/>
    <property type="project" value="TreeGrafter"/>
</dbReference>
<feature type="compositionally biased region" description="Basic and acidic residues" evidence="6">
    <location>
        <begin position="584"/>
        <end position="599"/>
    </location>
</feature>
<feature type="compositionally biased region" description="Basic and acidic residues" evidence="6">
    <location>
        <begin position="506"/>
        <end position="519"/>
    </location>
</feature>
<sequence>MADYRLPATMNLWTDDNAAVMDAFINSDLSSLWPPPQSSATNSTPAPPQPPPSIADPAKTMMMAQQPSNLVNQDTLQQRLQALIEGARESWAYAIFWQSSYDYSGATVLGWGDGYYKGEEDKAKGGKLKSSSSSAVEQEHRKKVLRDLNALIAGASGTVTDDAVDEEVTDTEWFFLISMTQSFVNGSGLPGQAFFIGNTIWLAGSERLAASPCERAKQAQVFGLQTVVCIPSANGVVELGSTELIYQSSDLMNKVRFLFNFSNIEMGSWPSSGQGENDPFSLWISDPSEVKEAGNSAIPSSSGGAPNTGNNSSSNNNNNNQHFSTKGGAVGVLQYEHPSSSSLTENPSGIQDHHQQQQQQHQPMQAQSFFNRELNFGDYGSYEGSSARNGNSNTLKSESGELLNFGDGKRSSCSANGNFFSSHSQFATEESNKKKRSSASRGSNEQGILSFASGVILPSSGTLKSSGGAGDSDHSDLEASVVKEADSSKVVEPEKKPRKRGRKPANGREEPLNHVEAERQRREKLNQRFYALRAVVPNVSKMDKASLLGDAISYIKELRSKLQTAESDKEELEKQVESMKNEFVSKDSQRGLHPPDQELKVSNNNGSKSIEMDIDVKIIGWDAMIRVQCSKRNHPAARLMAALKDLDLDVHHASVSVVNDLMIQQATVKMGSRFYTQEQLRVALSTKVVDT</sequence>
<dbReference type="InterPro" id="IPR011598">
    <property type="entry name" value="bHLH_dom"/>
</dbReference>
<dbReference type="SUPFAM" id="SSF47459">
    <property type="entry name" value="HLH, helix-loop-helix DNA-binding domain"/>
    <property type="match status" value="1"/>
</dbReference>
<dbReference type="PANTHER" id="PTHR11514">
    <property type="entry name" value="MYC"/>
    <property type="match status" value="1"/>
</dbReference>
<evidence type="ECO:0000256" key="2">
    <source>
        <dbReference type="ARBA" id="ARBA00023015"/>
    </source>
</evidence>
<keyword evidence="2 5" id="KW-0805">Transcription regulation</keyword>
<feature type="compositionally biased region" description="Pro residues" evidence="6">
    <location>
        <begin position="45"/>
        <end position="54"/>
    </location>
</feature>
<protein>
    <recommendedName>
        <fullName evidence="5">Transcription factor</fullName>
        <shortName evidence="5">bHLH transcription factor</shortName>
    </recommendedName>
    <alternativeName>
        <fullName evidence="5">Basic helix-loop-helix protein</fullName>
    </alternativeName>
</protein>
<dbReference type="Pfam" id="PF00010">
    <property type="entry name" value="HLH"/>
    <property type="match status" value="1"/>
</dbReference>
<keyword evidence="3 5" id="KW-0804">Transcription</keyword>
<feature type="domain" description="BHLH" evidence="7">
    <location>
        <begin position="509"/>
        <end position="558"/>
    </location>
</feature>
<accession>A0A2P2KBK1</accession>
<evidence type="ECO:0000256" key="6">
    <source>
        <dbReference type="SAM" id="MobiDB-lite"/>
    </source>
</evidence>
<dbReference type="AlphaFoldDB" id="A0A2P2KBK1"/>